<dbReference type="AlphaFoldDB" id="A0AAP2E5P3"/>
<dbReference type="CDD" id="cd00093">
    <property type="entry name" value="HTH_XRE"/>
    <property type="match status" value="1"/>
</dbReference>
<sequence length="195" mass="22095">MNNVENETRFERESNDAKRIVKAFYALEAASPITQIISSAESLFESYTRHELIDNPITSKVRRDYYVLKRFLEGLKEITTTSEGPPGYFRRELEAVGKTIRALRISSGQDERTIADAIGIKVDRLRQIEQGECGEITVTMIARIGMHFNIHTSGVFAGIRQDKFRAPEHEGTSVRPTQNQKELDDGLSQHPSARL</sequence>
<dbReference type="SUPFAM" id="SSF47413">
    <property type="entry name" value="lambda repressor-like DNA-binding domains"/>
    <property type="match status" value="1"/>
</dbReference>
<dbReference type="EMBL" id="JAHESE010000064">
    <property type="protein sequence ID" value="MBT1712387.1"/>
    <property type="molecule type" value="Genomic_DNA"/>
</dbReference>
<dbReference type="Gene3D" id="1.10.260.40">
    <property type="entry name" value="lambda repressor-like DNA-binding domains"/>
    <property type="match status" value="1"/>
</dbReference>
<protein>
    <submittedName>
        <fullName evidence="2">Helix-turn-helix domain-containing protein</fullName>
    </submittedName>
</protein>
<dbReference type="Proteomes" id="UP001319080">
    <property type="component" value="Unassembled WGS sequence"/>
</dbReference>
<evidence type="ECO:0000313" key="3">
    <source>
        <dbReference type="Proteomes" id="UP001319080"/>
    </source>
</evidence>
<accession>A0AAP2E5P3</accession>
<dbReference type="RefSeq" id="WP_254087953.1">
    <property type="nucleotide sequence ID" value="NZ_JAHESE010000064.1"/>
</dbReference>
<comment type="caution">
    <text evidence="2">The sequence shown here is derived from an EMBL/GenBank/DDBJ whole genome shotgun (WGS) entry which is preliminary data.</text>
</comment>
<evidence type="ECO:0000256" key="1">
    <source>
        <dbReference type="SAM" id="MobiDB-lite"/>
    </source>
</evidence>
<proteinExistence type="predicted"/>
<keyword evidence="3" id="KW-1185">Reference proteome</keyword>
<dbReference type="InterPro" id="IPR010982">
    <property type="entry name" value="Lambda_DNA-bd_dom_sf"/>
</dbReference>
<organism evidence="2 3">
    <name type="scientific">Dawidia cretensis</name>
    <dbReference type="NCBI Taxonomy" id="2782350"/>
    <lineage>
        <taxon>Bacteria</taxon>
        <taxon>Pseudomonadati</taxon>
        <taxon>Bacteroidota</taxon>
        <taxon>Cytophagia</taxon>
        <taxon>Cytophagales</taxon>
        <taxon>Chryseotaleaceae</taxon>
        <taxon>Dawidia</taxon>
    </lineage>
</organism>
<dbReference type="GO" id="GO:0003677">
    <property type="term" value="F:DNA binding"/>
    <property type="evidence" value="ECO:0007669"/>
    <property type="project" value="InterPro"/>
</dbReference>
<feature type="region of interest" description="Disordered" evidence="1">
    <location>
        <begin position="167"/>
        <end position="195"/>
    </location>
</feature>
<gene>
    <name evidence="2" type="ORF">KK062_29365</name>
</gene>
<evidence type="ECO:0000313" key="2">
    <source>
        <dbReference type="EMBL" id="MBT1712387.1"/>
    </source>
</evidence>
<name>A0AAP2E5P3_9BACT</name>
<reference evidence="2 3" key="1">
    <citation type="submission" date="2021-05" db="EMBL/GenBank/DDBJ databases">
        <title>A Polyphasic approach of four new species of the genus Ohtaekwangia: Ohtaekwangia histidinii sp. nov., Ohtaekwangia cretensis sp. nov., Ohtaekwangia indiensis sp. nov., Ohtaekwangia reichenbachii sp. nov. from diverse environment.</title>
        <authorList>
            <person name="Octaviana S."/>
        </authorList>
    </citation>
    <scope>NUCLEOTIDE SEQUENCE [LARGE SCALE GENOMIC DNA]</scope>
    <source>
        <strain evidence="2 3">PWU5</strain>
    </source>
</reference>
<dbReference type="InterPro" id="IPR001387">
    <property type="entry name" value="Cro/C1-type_HTH"/>
</dbReference>